<gene>
    <name evidence="1" type="ORF">FNJ60_03335</name>
</gene>
<dbReference type="InterPro" id="IPR045921">
    <property type="entry name" value="DUF6340"/>
</dbReference>
<dbReference type="AlphaFoldDB" id="A0A5D3EG39"/>
<dbReference type="EMBL" id="VKLW01000005">
    <property type="protein sequence ID" value="TYK34808.1"/>
    <property type="molecule type" value="Genomic_DNA"/>
</dbReference>
<dbReference type="RefSeq" id="WP_148727014.1">
    <property type="nucleotide sequence ID" value="NZ_CP197398.1"/>
</dbReference>
<reference evidence="1 2" key="1">
    <citation type="submission" date="2019-07" db="EMBL/GenBank/DDBJ databases">
        <title>Draft Genome Sequences of Bacteroides pyogenes Strains Isolated from the Uterus Holstein Dairy Cows with Metritis.</title>
        <authorList>
            <person name="Cunha F."/>
            <person name="Galvao K.N."/>
            <person name="Jeon S.J."/>
            <person name="Jeong K.C."/>
        </authorList>
    </citation>
    <scope>NUCLEOTIDE SEQUENCE [LARGE SCALE GENOMIC DNA]</scope>
    <source>
        <strain evidence="1 2">KG-31</strain>
    </source>
</reference>
<comment type="caution">
    <text evidence="1">The sequence shown here is derived from an EMBL/GenBank/DDBJ whole genome shotgun (WGS) entry which is preliminary data.</text>
</comment>
<accession>A0A5D3EG39</accession>
<sequence length="366" mass="42267">MKKIHSLCFISMLLLTGCESMKVISIDYMQPAEISFPNQLRKVGIVNNTAKTPDNKMIAEPEDPQEEYMEIRREVAYANGDPRIATESLAEEIAYRNYFDKVVICDSALRANDRFLRESTLSEEEVKALTSDLDVDCIIALENLQIKAVKTVSFLPQYGFLGTVNVKAYPTVSIYLPERKTPLSTLTPSDSIFWEDIRVSEVKAKQFISDSQIIEEASEFAGTIPVNQLIPFWKKADRYIYTGGSAPMRDAAIHVKENNWDKACELWKKMYNKTTSKKKKMQNAINIAVHYELKDSLDLAEEWMTKAQDIAKKIDKINKDTPNKLYFNIEKVPHYYQTTIYLFKLKERNKQLPKLKMQMSRFNDDF</sequence>
<proteinExistence type="predicted"/>
<protein>
    <submittedName>
        <fullName evidence="1">Tetratricopeptide repeat protein</fullName>
    </submittedName>
</protein>
<evidence type="ECO:0000313" key="1">
    <source>
        <dbReference type="EMBL" id="TYK34808.1"/>
    </source>
</evidence>
<dbReference type="Pfam" id="PF19867">
    <property type="entry name" value="DUF6340"/>
    <property type="match status" value="1"/>
</dbReference>
<keyword evidence="2" id="KW-1185">Reference proteome</keyword>
<dbReference type="PROSITE" id="PS51257">
    <property type="entry name" value="PROKAR_LIPOPROTEIN"/>
    <property type="match status" value="1"/>
</dbReference>
<organism evidence="1 2">
    <name type="scientific">Bacteroides pyogenes</name>
    <dbReference type="NCBI Taxonomy" id="310300"/>
    <lineage>
        <taxon>Bacteria</taxon>
        <taxon>Pseudomonadati</taxon>
        <taxon>Bacteroidota</taxon>
        <taxon>Bacteroidia</taxon>
        <taxon>Bacteroidales</taxon>
        <taxon>Bacteroidaceae</taxon>
        <taxon>Bacteroides</taxon>
    </lineage>
</organism>
<evidence type="ECO:0000313" key="2">
    <source>
        <dbReference type="Proteomes" id="UP000324383"/>
    </source>
</evidence>
<dbReference type="Proteomes" id="UP000324383">
    <property type="component" value="Unassembled WGS sequence"/>
</dbReference>
<name>A0A5D3EG39_9BACE</name>